<sequence>MAVREDIVASAVTFLQDPSVAGSPIENRIAFLQSKNLTQEEIDTALARAGGERAPANYSNYAPTQQQVMRQPQPGYGHYQQPWPQPPPEVPRRDWRDWFIMATVTGGVGYGLYVVAKRYLYPIIAPPTAPQLEQDKQAIDESFEKAFALLDQLAKDTEALKTSEQARTDRLDAAMADVEDVIRTLKVSSAAREEDSRRMGDEVRGLKNLIPQAIDAQKENTDTRLRELNTELRSLKTLMSQRLNPTTSTATNSYGRASALGASSASPAAPSTATNGSQATGSPVAEMTPPRPALASNASGTESVASVQNRSASTFNTGVPAGKASIPSWQLAAANKSNSNNAEAGSGSQEASGSS</sequence>
<evidence type="ECO:0000313" key="14">
    <source>
        <dbReference type="Proteomes" id="UP000242519"/>
    </source>
</evidence>
<proteinExistence type="inferred from homology"/>
<feature type="compositionally biased region" description="Polar residues" evidence="11">
    <location>
        <begin position="296"/>
        <end position="317"/>
    </location>
</feature>
<feature type="compositionally biased region" description="Polar residues" evidence="11">
    <location>
        <begin position="239"/>
        <end position="255"/>
    </location>
</feature>
<evidence type="ECO:0000313" key="13">
    <source>
        <dbReference type="EMBL" id="OWP03815.1"/>
    </source>
</evidence>
<evidence type="ECO:0000256" key="11">
    <source>
        <dbReference type="SAM" id="MobiDB-lite"/>
    </source>
</evidence>
<evidence type="ECO:0000256" key="4">
    <source>
        <dbReference type="ARBA" id="ARBA00023010"/>
    </source>
</evidence>
<dbReference type="InParanoid" id="A0A218Z983"/>
<feature type="compositionally biased region" description="Low complexity" evidence="11">
    <location>
        <begin position="257"/>
        <end position="277"/>
    </location>
</feature>
<evidence type="ECO:0000256" key="8">
    <source>
        <dbReference type="ARBA" id="ARBA00029691"/>
    </source>
</evidence>
<evidence type="ECO:0000256" key="9">
    <source>
        <dbReference type="ARBA" id="ARBA00046271"/>
    </source>
</evidence>
<dbReference type="Gene3D" id="1.10.10.10">
    <property type="entry name" value="Winged helix-like DNA-binding domain superfamily/Winged helix DNA-binding domain"/>
    <property type="match status" value="1"/>
</dbReference>
<protein>
    <recommendedName>
        <fullName evidence="7 10">Peroxisomal membrane protein PEX14</fullName>
    </recommendedName>
    <alternativeName>
        <fullName evidence="8 10">Peroxin-14</fullName>
    </alternativeName>
</protein>
<comment type="subcellular location">
    <subcellularLocation>
        <location evidence="9 10">Peroxisome membrane</location>
    </subcellularLocation>
</comment>
<reference evidence="13 14" key="1">
    <citation type="submission" date="2017-04" db="EMBL/GenBank/DDBJ databases">
        <title>Draft genome sequence of Marssonina coronaria NL1: causal agent of apple blotch.</title>
        <authorList>
            <person name="Cheng Q."/>
        </authorList>
    </citation>
    <scope>NUCLEOTIDE SEQUENCE [LARGE SCALE GENOMIC DNA]</scope>
    <source>
        <strain evidence="13 14">NL1</strain>
    </source>
</reference>
<comment type="function">
    <text evidence="10">Component of the PEX13-PEX14 docking complex, a translocon channel that specifically mediates the import of peroxisomal cargo proteins bound to PEX5 receptor. The PEX13-PEX14 docking complex forms a large import pore which can be opened to a diameter of about 9 nm. Mechanistically, PEX5 receptor along with cargo proteins associates with the PEX14 subunit of the PEX13-PEX14 docking complex in the cytosol, leading to the insertion of the receptor into the organelle membrane with the concomitant translocation of the cargo into the peroxisome matrix.</text>
</comment>
<feature type="domain" description="Peroxisome membrane anchor protein Pex14p N-terminal" evidence="12">
    <location>
        <begin position="4"/>
        <end position="48"/>
    </location>
</feature>
<keyword evidence="14" id="KW-1185">Reference proteome</keyword>
<dbReference type="GO" id="GO:0005778">
    <property type="term" value="C:peroxisomal membrane"/>
    <property type="evidence" value="ECO:0007669"/>
    <property type="project" value="UniProtKB-SubCell"/>
</dbReference>
<organism evidence="13 14">
    <name type="scientific">Diplocarpon coronariae</name>
    <dbReference type="NCBI Taxonomy" id="2795749"/>
    <lineage>
        <taxon>Eukaryota</taxon>
        <taxon>Fungi</taxon>
        <taxon>Dikarya</taxon>
        <taxon>Ascomycota</taxon>
        <taxon>Pezizomycotina</taxon>
        <taxon>Leotiomycetes</taxon>
        <taxon>Helotiales</taxon>
        <taxon>Drepanopezizaceae</taxon>
        <taxon>Diplocarpon</taxon>
    </lineage>
</organism>
<keyword evidence="4" id="KW-0811">Translocation</keyword>
<evidence type="ECO:0000259" key="12">
    <source>
        <dbReference type="Pfam" id="PF04695"/>
    </source>
</evidence>
<dbReference type="InterPro" id="IPR036388">
    <property type="entry name" value="WH-like_DNA-bd_sf"/>
</dbReference>
<dbReference type="EMBL" id="MZNU01000166">
    <property type="protein sequence ID" value="OWP03815.1"/>
    <property type="molecule type" value="Genomic_DNA"/>
</dbReference>
<dbReference type="GO" id="GO:0005102">
    <property type="term" value="F:signaling receptor binding"/>
    <property type="evidence" value="ECO:0007669"/>
    <property type="project" value="TreeGrafter"/>
</dbReference>
<keyword evidence="6 10" id="KW-0576">Peroxisome</keyword>
<feature type="compositionally biased region" description="Low complexity" evidence="11">
    <location>
        <begin position="332"/>
        <end position="355"/>
    </location>
</feature>
<dbReference type="OrthoDB" id="5549158at2759"/>
<evidence type="ECO:0000256" key="10">
    <source>
        <dbReference type="RuleBase" id="RU367032"/>
    </source>
</evidence>
<feature type="region of interest" description="Disordered" evidence="11">
    <location>
        <begin position="239"/>
        <end position="355"/>
    </location>
</feature>
<dbReference type="Pfam" id="PF04695">
    <property type="entry name" value="Pex14_N"/>
    <property type="match status" value="1"/>
</dbReference>
<gene>
    <name evidence="13" type="ORF">B2J93_2660</name>
</gene>
<dbReference type="STRING" id="503106.A0A218Z983"/>
<dbReference type="AlphaFoldDB" id="A0A218Z983"/>
<dbReference type="FunCoup" id="A0A218Z983">
    <property type="interactions" value="60"/>
</dbReference>
<evidence type="ECO:0000256" key="1">
    <source>
        <dbReference type="ARBA" id="ARBA00005443"/>
    </source>
</evidence>
<name>A0A218Z983_9HELO</name>
<accession>A0A218Z983</accession>
<dbReference type="PANTHER" id="PTHR23058:SF0">
    <property type="entry name" value="PEROXISOMAL MEMBRANE PROTEIN PEX14"/>
    <property type="match status" value="1"/>
</dbReference>
<dbReference type="InterPro" id="IPR006785">
    <property type="entry name" value="Pex14_N"/>
</dbReference>
<evidence type="ECO:0000256" key="3">
    <source>
        <dbReference type="ARBA" id="ARBA00022927"/>
    </source>
</evidence>
<dbReference type="InterPro" id="IPR025655">
    <property type="entry name" value="PEX14"/>
</dbReference>
<dbReference type="Proteomes" id="UP000242519">
    <property type="component" value="Unassembled WGS sequence"/>
</dbReference>
<dbReference type="GO" id="GO:1990429">
    <property type="term" value="C:peroxisomal importomer complex"/>
    <property type="evidence" value="ECO:0007669"/>
    <property type="project" value="TreeGrafter"/>
</dbReference>
<dbReference type="FunFam" id="1.10.10.10:FF:000489">
    <property type="entry name" value="Putative peroxisomal membrane anchor protein"/>
    <property type="match status" value="1"/>
</dbReference>
<evidence type="ECO:0000256" key="5">
    <source>
        <dbReference type="ARBA" id="ARBA00023136"/>
    </source>
</evidence>
<evidence type="ECO:0000256" key="7">
    <source>
        <dbReference type="ARBA" id="ARBA00029502"/>
    </source>
</evidence>
<comment type="similarity">
    <text evidence="1 10">Belongs to the peroxin-14 family.</text>
</comment>
<evidence type="ECO:0000256" key="6">
    <source>
        <dbReference type="ARBA" id="ARBA00023140"/>
    </source>
</evidence>
<dbReference type="PANTHER" id="PTHR23058">
    <property type="entry name" value="PEROXISOMAL MEMBRANE PROTEIN PEX14"/>
    <property type="match status" value="1"/>
</dbReference>
<keyword evidence="2 10" id="KW-0813">Transport</keyword>
<keyword evidence="5 10" id="KW-0472">Membrane</keyword>
<keyword evidence="3 10" id="KW-0653">Protein transport</keyword>
<comment type="caution">
    <text evidence="13">The sequence shown here is derived from an EMBL/GenBank/DDBJ whole genome shotgun (WGS) entry which is preliminary data.</text>
</comment>
<evidence type="ECO:0000256" key="2">
    <source>
        <dbReference type="ARBA" id="ARBA00022448"/>
    </source>
</evidence>
<dbReference type="GO" id="GO:0016560">
    <property type="term" value="P:protein import into peroxisome matrix, docking"/>
    <property type="evidence" value="ECO:0007669"/>
    <property type="project" value="UniProtKB-UniRule"/>
</dbReference>